<proteinExistence type="predicted"/>
<dbReference type="GO" id="GO:0016887">
    <property type="term" value="F:ATP hydrolysis activity"/>
    <property type="evidence" value="ECO:0007669"/>
    <property type="project" value="InterPro"/>
</dbReference>
<dbReference type="SMART" id="SM00114">
    <property type="entry name" value="CARD"/>
    <property type="match status" value="2"/>
</dbReference>
<sequence>MDVRDRNKLRDNHLKLKETIYAHHIHGYLYQEGVLTLDDIERINNKATEQDKTEALLFMLPRKSGGAFKKFCMALKETYDGVPLYKDLAKELETTGASPDNEEERVHDDFPEVREEVAQRNLLRKHRRDIATCLDTEKTCELLINAGVLTNRERLVIEGEGSAEERAQSLLRILPTKGPNAFHAFIRALKMQNDPHNLTVLLAGETGGVFNPVTNVSKKVDHFFTSRDARKVNEAMDDERTVIVLSGITGSGKTQLALWQAELFMERHPTAVVWKLDGQDKKSFLDDKQNLLRALKKDVPKDDSQVDACVAKALDTRKTPVLLIVDDLDDGVLLSAELLKPRNDSKILLITHHKRLQQPINVSIPEDSFVDINGFAFEEETDEAVDFLRMKLQHHPTDQLQRLAQKFSGLPLGLVAARSYIDKSHTSSESYLNQLEKRKNALKLEKAANEVMSRFYAKPGQEEAGRNLFAALRLAVDKLNTQVSSNSVANVSAYITPTVNMLYGC</sequence>
<dbReference type="Pfam" id="PF13401">
    <property type="entry name" value="AAA_22"/>
    <property type="match status" value="1"/>
</dbReference>
<dbReference type="Proteomes" id="UP000001554">
    <property type="component" value="Chromosome 13"/>
</dbReference>
<reference evidence="3" key="2">
    <citation type="submission" date="2025-08" db="UniProtKB">
        <authorList>
            <consortium name="RefSeq"/>
        </authorList>
    </citation>
    <scope>IDENTIFICATION</scope>
    <source>
        <strain evidence="3">S238N-H82</strain>
        <tissue evidence="3">Testes</tissue>
    </source>
</reference>
<dbReference type="PANTHER" id="PTHR22845:SF5">
    <property type="entry name" value="APOPTOTIC PROTEASE-ACTIVATING FACTOR 1"/>
    <property type="match status" value="1"/>
</dbReference>
<dbReference type="GeneID" id="118429730"/>
<accession>A0A9J7NBB2</accession>
<dbReference type="SUPFAM" id="SSF47986">
    <property type="entry name" value="DEATH domain"/>
    <property type="match status" value="2"/>
</dbReference>
<feature type="domain" description="CARD" evidence="1">
    <location>
        <begin position="115"/>
        <end position="205"/>
    </location>
</feature>
<organism evidence="2 3">
    <name type="scientific">Branchiostoma floridae</name>
    <name type="common">Florida lancelet</name>
    <name type="synonym">Amphioxus</name>
    <dbReference type="NCBI Taxonomy" id="7739"/>
    <lineage>
        <taxon>Eukaryota</taxon>
        <taxon>Metazoa</taxon>
        <taxon>Chordata</taxon>
        <taxon>Cephalochordata</taxon>
        <taxon>Leptocardii</taxon>
        <taxon>Amphioxiformes</taxon>
        <taxon>Branchiostomatidae</taxon>
        <taxon>Branchiostoma</taxon>
    </lineage>
</organism>
<dbReference type="InterPro" id="IPR049945">
    <property type="entry name" value="AAA_22"/>
</dbReference>
<reference evidence="2" key="1">
    <citation type="journal article" date="2020" name="Nat. Ecol. Evol.">
        <title>Deeply conserved synteny resolves early events in vertebrate evolution.</title>
        <authorList>
            <person name="Simakov O."/>
            <person name="Marletaz F."/>
            <person name="Yue J.X."/>
            <person name="O'Connell B."/>
            <person name="Jenkins J."/>
            <person name="Brandt A."/>
            <person name="Calef R."/>
            <person name="Tung C.H."/>
            <person name="Huang T.K."/>
            <person name="Schmutz J."/>
            <person name="Satoh N."/>
            <person name="Yu J.K."/>
            <person name="Putnam N.H."/>
            <person name="Green R.E."/>
            <person name="Rokhsar D.S."/>
        </authorList>
    </citation>
    <scope>NUCLEOTIDE SEQUENCE [LARGE SCALE GENOMIC DNA]</scope>
    <source>
        <strain evidence="2">S238N-H82</strain>
    </source>
</reference>
<evidence type="ECO:0000313" key="2">
    <source>
        <dbReference type="Proteomes" id="UP000001554"/>
    </source>
</evidence>
<feature type="domain" description="CARD" evidence="1">
    <location>
        <begin position="1"/>
        <end position="78"/>
    </location>
</feature>
<dbReference type="AlphaFoldDB" id="A0A9J7NBB2"/>
<dbReference type="InterPro" id="IPR027417">
    <property type="entry name" value="P-loop_NTPase"/>
</dbReference>
<protein>
    <submittedName>
        <fullName evidence="3">Uncharacterized protein LOC118429730</fullName>
    </submittedName>
</protein>
<dbReference type="SUPFAM" id="SSF52540">
    <property type="entry name" value="P-loop containing nucleoside triphosphate hydrolases"/>
    <property type="match status" value="1"/>
</dbReference>
<dbReference type="KEGG" id="bfo:118429730"/>
<evidence type="ECO:0000259" key="1">
    <source>
        <dbReference type="PROSITE" id="PS50209"/>
    </source>
</evidence>
<dbReference type="PANTHER" id="PTHR22845">
    <property type="entry name" value="APOPTOTIC PROTEASE-ACTIVATING FACTOR 1"/>
    <property type="match status" value="1"/>
</dbReference>
<dbReference type="Pfam" id="PF00619">
    <property type="entry name" value="CARD"/>
    <property type="match status" value="2"/>
</dbReference>
<evidence type="ECO:0000313" key="3">
    <source>
        <dbReference type="RefSeq" id="XP_035696241.1"/>
    </source>
</evidence>
<dbReference type="CDD" id="cd01671">
    <property type="entry name" value="CARD"/>
    <property type="match status" value="2"/>
</dbReference>
<gene>
    <name evidence="3" type="primary">LOC118429730</name>
</gene>
<dbReference type="Gene3D" id="1.10.533.10">
    <property type="entry name" value="Death Domain, Fas"/>
    <property type="match status" value="2"/>
</dbReference>
<dbReference type="OrthoDB" id="1357022at2759"/>
<dbReference type="RefSeq" id="XP_035696241.1">
    <property type="nucleotide sequence ID" value="XM_035840348.1"/>
</dbReference>
<dbReference type="InterPro" id="IPR001315">
    <property type="entry name" value="CARD"/>
</dbReference>
<dbReference type="Gene3D" id="3.40.50.300">
    <property type="entry name" value="P-loop containing nucleotide triphosphate hydrolases"/>
    <property type="match status" value="1"/>
</dbReference>
<dbReference type="GO" id="GO:0042981">
    <property type="term" value="P:regulation of apoptotic process"/>
    <property type="evidence" value="ECO:0007669"/>
    <property type="project" value="InterPro"/>
</dbReference>
<name>A0A9J7NBB2_BRAFL</name>
<keyword evidence="2" id="KW-1185">Reference proteome</keyword>
<dbReference type="InterPro" id="IPR011029">
    <property type="entry name" value="DEATH-like_dom_sf"/>
</dbReference>
<dbReference type="PROSITE" id="PS50209">
    <property type="entry name" value="CARD"/>
    <property type="match status" value="2"/>
</dbReference>